<dbReference type="CDD" id="cd00042">
    <property type="entry name" value="CY"/>
    <property type="match status" value="1"/>
</dbReference>
<evidence type="ECO:0000256" key="2">
    <source>
        <dbReference type="ARBA" id="ARBA00022704"/>
    </source>
</evidence>
<dbReference type="Gramene" id="QL05p084144:mrna">
    <property type="protein sequence ID" value="QL05p084144:mrna:CDS:1"/>
    <property type="gene ID" value="QL05p084144"/>
</dbReference>
<dbReference type="InterPro" id="IPR000010">
    <property type="entry name" value="Cystatin_dom"/>
</dbReference>
<evidence type="ECO:0000256" key="3">
    <source>
        <dbReference type="SAM" id="SignalP"/>
    </source>
</evidence>
<keyword evidence="2" id="KW-0789">Thiol protease inhibitor</keyword>
<keyword evidence="1" id="KW-0646">Protease inhibitor</keyword>
<name>A0A7N2R5S5_QUELO</name>
<dbReference type="Gene3D" id="3.10.450.10">
    <property type="match status" value="1"/>
</dbReference>
<dbReference type="OMA" id="NDRQVEM"/>
<dbReference type="EnsemblPlants" id="QL05p084144:mrna">
    <property type="protein sequence ID" value="QL05p084144:mrna:CDS:1"/>
    <property type="gene ID" value="QL05p084144"/>
</dbReference>
<proteinExistence type="predicted"/>
<evidence type="ECO:0000259" key="4">
    <source>
        <dbReference type="Pfam" id="PF16845"/>
    </source>
</evidence>
<feature type="domain" description="Cystatin" evidence="4">
    <location>
        <begin position="40"/>
        <end position="116"/>
    </location>
</feature>
<dbReference type="SUPFAM" id="SSF54403">
    <property type="entry name" value="Cystatin/monellin"/>
    <property type="match status" value="1"/>
</dbReference>
<evidence type="ECO:0000256" key="1">
    <source>
        <dbReference type="ARBA" id="ARBA00022690"/>
    </source>
</evidence>
<accession>A0A7N2R5S5</accession>
<organism evidence="5 6">
    <name type="scientific">Quercus lobata</name>
    <name type="common">Valley oak</name>
    <dbReference type="NCBI Taxonomy" id="97700"/>
    <lineage>
        <taxon>Eukaryota</taxon>
        <taxon>Viridiplantae</taxon>
        <taxon>Streptophyta</taxon>
        <taxon>Embryophyta</taxon>
        <taxon>Tracheophyta</taxon>
        <taxon>Spermatophyta</taxon>
        <taxon>Magnoliopsida</taxon>
        <taxon>eudicotyledons</taxon>
        <taxon>Gunneridae</taxon>
        <taxon>Pentapetalae</taxon>
        <taxon>rosids</taxon>
        <taxon>fabids</taxon>
        <taxon>Fagales</taxon>
        <taxon>Fagaceae</taxon>
        <taxon>Quercus</taxon>
    </lineage>
</organism>
<dbReference type="PANTHER" id="PTHR47364">
    <property type="entry name" value="CYSTEINE PROTEINASE INHIBITOR 5"/>
    <property type="match status" value="1"/>
</dbReference>
<dbReference type="Pfam" id="PF16845">
    <property type="entry name" value="SQAPI"/>
    <property type="match status" value="1"/>
</dbReference>
<keyword evidence="3" id="KW-0732">Signal</keyword>
<evidence type="ECO:0000313" key="6">
    <source>
        <dbReference type="Proteomes" id="UP000594261"/>
    </source>
</evidence>
<dbReference type="PANTHER" id="PTHR47364:SF2">
    <property type="entry name" value="CYSTEINE PROTEINASE INHIBITOR 5"/>
    <property type="match status" value="1"/>
</dbReference>
<protein>
    <recommendedName>
        <fullName evidence="4">Cystatin domain-containing protein</fullName>
    </recommendedName>
</protein>
<reference evidence="5 6" key="1">
    <citation type="journal article" date="2016" name="G3 (Bethesda)">
        <title>First Draft Assembly and Annotation of the Genome of a California Endemic Oak Quercus lobata Nee (Fagaceae).</title>
        <authorList>
            <person name="Sork V.L."/>
            <person name="Fitz-Gibbon S.T."/>
            <person name="Puiu D."/>
            <person name="Crepeau M."/>
            <person name="Gugger P.F."/>
            <person name="Sherman R."/>
            <person name="Stevens K."/>
            <person name="Langley C.H."/>
            <person name="Pellegrini M."/>
            <person name="Salzberg S.L."/>
        </authorList>
    </citation>
    <scope>NUCLEOTIDE SEQUENCE [LARGE SCALE GENOMIC DNA]</scope>
    <source>
        <strain evidence="5 6">cv. SW786</strain>
    </source>
</reference>
<reference evidence="5" key="2">
    <citation type="submission" date="2021-01" db="UniProtKB">
        <authorList>
            <consortium name="EnsemblPlants"/>
        </authorList>
    </citation>
    <scope>IDENTIFICATION</scope>
</reference>
<keyword evidence="6" id="KW-1185">Reference proteome</keyword>
<dbReference type="Proteomes" id="UP000594261">
    <property type="component" value="Chromosome 5"/>
</dbReference>
<dbReference type="EMBL" id="LRBV02000005">
    <property type="status" value="NOT_ANNOTATED_CDS"/>
    <property type="molecule type" value="Genomic_DNA"/>
</dbReference>
<sequence length="124" mass="14381">MKAQKYCYYLFLLTLLILPIYATDFGGKPGVRGKHGWKPIKNIKDPYVKGIADFALFESNKRLHFNLLFEGVLRGQTRSSNGTYFRLVVAAKNGAHIRNYRTVVFEQPWADLRKLVYLIAFKKH</sequence>
<dbReference type="AlphaFoldDB" id="A0A7N2R5S5"/>
<dbReference type="InParanoid" id="A0A7N2R5S5"/>
<dbReference type="GO" id="GO:0004869">
    <property type="term" value="F:cysteine-type endopeptidase inhibitor activity"/>
    <property type="evidence" value="ECO:0007669"/>
    <property type="project" value="UniProtKB-KW"/>
</dbReference>
<evidence type="ECO:0000313" key="5">
    <source>
        <dbReference type="EnsemblPlants" id="QL05p084144:mrna:CDS:1"/>
    </source>
</evidence>
<dbReference type="InterPro" id="IPR046350">
    <property type="entry name" value="Cystatin_sf"/>
</dbReference>
<feature type="chain" id="PRO_5029899374" description="Cystatin domain-containing protein" evidence="3">
    <location>
        <begin position="23"/>
        <end position="124"/>
    </location>
</feature>
<feature type="signal peptide" evidence="3">
    <location>
        <begin position="1"/>
        <end position="22"/>
    </location>
</feature>